<feature type="domain" description="ATP phosphoribosyltransferase catalytic" evidence="18">
    <location>
        <begin position="42"/>
        <end position="144"/>
    </location>
</feature>
<dbReference type="InterPro" id="IPR013820">
    <property type="entry name" value="ATP_PRibTrfase_cat"/>
</dbReference>
<comment type="similarity">
    <text evidence="5">Belongs to the ATP phosphoribosyltransferase family. Long subfamily.</text>
</comment>
<dbReference type="Pfam" id="PF01634">
    <property type="entry name" value="HisG"/>
    <property type="match status" value="1"/>
</dbReference>
<dbReference type="PANTHER" id="PTHR21403">
    <property type="entry name" value="ATP PHOSPHORIBOSYLTRANSFERASE ATP-PRTASE"/>
    <property type="match status" value="1"/>
</dbReference>
<dbReference type="SUPFAM" id="SSF54913">
    <property type="entry name" value="GlnB-like"/>
    <property type="match status" value="1"/>
</dbReference>
<comment type="cofactor">
    <cofactor evidence="2">
        <name>Mg(2+)</name>
        <dbReference type="ChEBI" id="CHEBI:18420"/>
    </cofactor>
</comment>
<keyword evidence="21" id="KW-1185">Reference proteome</keyword>
<evidence type="ECO:0000256" key="10">
    <source>
        <dbReference type="ARBA" id="ARBA00022676"/>
    </source>
</evidence>
<keyword evidence="12" id="KW-0479">Metal-binding</keyword>
<evidence type="ECO:0000259" key="18">
    <source>
        <dbReference type="Pfam" id="PF01634"/>
    </source>
</evidence>
<evidence type="ECO:0000256" key="9">
    <source>
        <dbReference type="ARBA" id="ARBA00022605"/>
    </source>
</evidence>
<dbReference type="InterPro" id="IPR013115">
    <property type="entry name" value="HisG_C"/>
</dbReference>
<dbReference type="InterPro" id="IPR001348">
    <property type="entry name" value="ATP_PRibTrfase_HisG"/>
</dbReference>
<evidence type="ECO:0000256" key="3">
    <source>
        <dbReference type="ARBA" id="ARBA00004496"/>
    </source>
</evidence>
<comment type="catalytic activity">
    <reaction evidence="1">
        <text>1-(5-phospho-beta-D-ribosyl)-ATP + diphosphate = 5-phospho-alpha-D-ribose 1-diphosphate + ATP</text>
        <dbReference type="Rhea" id="RHEA:18473"/>
        <dbReference type="ChEBI" id="CHEBI:30616"/>
        <dbReference type="ChEBI" id="CHEBI:33019"/>
        <dbReference type="ChEBI" id="CHEBI:58017"/>
        <dbReference type="ChEBI" id="CHEBI:73183"/>
        <dbReference type="EC" id="2.4.2.17"/>
    </reaction>
</comment>
<comment type="subcellular location">
    <subcellularLocation>
        <location evidence="3">Cytoplasm</location>
    </subcellularLocation>
</comment>
<name>A0A1L6MZ03_9BACT</name>
<evidence type="ECO:0000256" key="14">
    <source>
        <dbReference type="ARBA" id="ARBA00022840"/>
    </source>
</evidence>
<dbReference type="GO" id="GO:0003879">
    <property type="term" value="F:ATP phosphoribosyltransferase activity"/>
    <property type="evidence" value="ECO:0007669"/>
    <property type="project" value="UniProtKB-EC"/>
</dbReference>
<protein>
    <recommendedName>
        <fullName evidence="7">ATP phosphoribosyltransferase</fullName>
        <ecNumber evidence="6">2.4.2.17</ecNumber>
    </recommendedName>
</protein>
<evidence type="ECO:0000256" key="1">
    <source>
        <dbReference type="ARBA" id="ARBA00000915"/>
    </source>
</evidence>
<evidence type="ECO:0000313" key="21">
    <source>
        <dbReference type="Proteomes" id="UP000185544"/>
    </source>
</evidence>
<evidence type="ECO:0000256" key="16">
    <source>
        <dbReference type="ARBA" id="ARBA00023102"/>
    </source>
</evidence>
<sequence>MVLIWRVHPNHLLFRERQLGIDFLFVRDDDILGLLESSMCDLESVASLQGCTIATLYPNTLKYFLDARGIQSQVVVMHGSVKMAPKIGIANAICDLVSTEWTLIENGLQEIEHVLDSQAVLVGNPDAVQGNKRVLLDQLLLRMKGVIHATTSKCIMLHVDKEKLPLGCKALPGRESTTVVELRGMSSKVALHAVSREDVFWNTIKQLKSLGATSILVVPIEKSME</sequence>
<organism evidence="20 21">
    <name type="scientific">Pajaroellobacter abortibovis</name>
    <dbReference type="NCBI Taxonomy" id="1882918"/>
    <lineage>
        <taxon>Bacteria</taxon>
        <taxon>Pseudomonadati</taxon>
        <taxon>Myxococcota</taxon>
        <taxon>Polyangia</taxon>
        <taxon>Polyangiales</taxon>
        <taxon>Polyangiaceae</taxon>
    </lineage>
</organism>
<dbReference type="SUPFAM" id="SSF53850">
    <property type="entry name" value="Periplasmic binding protein-like II"/>
    <property type="match status" value="1"/>
</dbReference>
<evidence type="ECO:0000256" key="2">
    <source>
        <dbReference type="ARBA" id="ARBA00001946"/>
    </source>
</evidence>
<dbReference type="Pfam" id="PF08029">
    <property type="entry name" value="HisG_C"/>
    <property type="match status" value="1"/>
</dbReference>
<dbReference type="InterPro" id="IPR011322">
    <property type="entry name" value="N-reg_PII-like_a/b"/>
</dbReference>
<evidence type="ECO:0000256" key="5">
    <source>
        <dbReference type="ARBA" id="ARBA00007955"/>
    </source>
</evidence>
<dbReference type="KEGG" id="pabo:BCY86_08635"/>
<dbReference type="NCBIfam" id="TIGR03455">
    <property type="entry name" value="HisG_C-term"/>
    <property type="match status" value="1"/>
</dbReference>
<evidence type="ECO:0000256" key="11">
    <source>
        <dbReference type="ARBA" id="ARBA00022679"/>
    </source>
</evidence>
<evidence type="ECO:0000256" key="7">
    <source>
        <dbReference type="ARBA" id="ARBA00020998"/>
    </source>
</evidence>
<dbReference type="GO" id="GO:0000287">
    <property type="term" value="F:magnesium ion binding"/>
    <property type="evidence" value="ECO:0007669"/>
    <property type="project" value="InterPro"/>
</dbReference>
<comment type="function">
    <text evidence="17">Catalyzes the condensation of ATP and 5-phosphoribose 1-diphosphate to form N'-(5'-phosphoribosyl)-ATP (PR-ATP). Has a crucial role in the pathway because the rate of histidine biosynthesis seems to be controlled primarily by regulation of HisG enzymatic activity.</text>
</comment>
<reference evidence="20 21" key="1">
    <citation type="submission" date="2016-08" db="EMBL/GenBank/DDBJ databases">
        <title>Identification and validation of antigenic proteins from Pajaroellobacter abortibovis using de-novo genome sequence assembly and reverse vaccinology.</title>
        <authorList>
            <person name="Welly B.T."/>
            <person name="Miller M.R."/>
            <person name="Stott J.L."/>
            <person name="Blanchard M.T."/>
            <person name="Islas-Trejo A.D."/>
            <person name="O'Rourke S.M."/>
            <person name="Young A.E."/>
            <person name="Medrano J.F."/>
            <person name="Van Eenennaam A.L."/>
        </authorList>
    </citation>
    <scope>NUCLEOTIDE SEQUENCE [LARGE SCALE GENOMIC DNA]</scope>
    <source>
        <strain evidence="20 21">BTF92-0548A/99-0131</strain>
    </source>
</reference>
<dbReference type="Proteomes" id="UP000185544">
    <property type="component" value="Chromosome"/>
</dbReference>
<dbReference type="PANTHER" id="PTHR21403:SF8">
    <property type="entry name" value="ATP PHOSPHORIBOSYLTRANSFERASE"/>
    <property type="match status" value="1"/>
</dbReference>
<evidence type="ECO:0000256" key="8">
    <source>
        <dbReference type="ARBA" id="ARBA00022490"/>
    </source>
</evidence>
<dbReference type="UniPathway" id="UPA00031">
    <property type="reaction ID" value="UER00006"/>
</dbReference>
<evidence type="ECO:0000256" key="17">
    <source>
        <dbReference type="ARBA" id="ARBA00024861"/>
    </source>
</evidence>
<evidence type="ECO:0000256" key="12">
    <source>
        <dbReference type="ARBA" id="ARBA00022723"/>
    </source>
</evidence>
<keyword evidence="10" id="KW-0328">Glycosyltransferase</keyword>
<dbReference type="EC" id="2.4.2.17" evidence="6"/>
<evidence type="ECO:0000259" key="19">
    <source>
        <dbReference type="Pfam" id="PF08029"/>
    </source>
</evidence>
<dbReference type="AlphaFoldDB" id="A0A1L6MZ03"/>
<dbReference type="STRING" id="1882918.BCY86_08635"/>
<keyword evidence="16" id="KW-0368">Histidine biosynthesis</keyword>
<gene>
    <name evidence="20" type="ORF">BCY86_08635</name>
</gene>
<dbReference type="GO" id="GO:0005524">
    <property type="term" value="F:ATP binding"/>
    <property type="evidence" value="ECO:0007669"/>
    <property type="project" value="UniProtKB-KW"/>
</dbReference>
<dbReference type="Gene3D" id="3.40.190.10">
    <property type="entry name" value="Periplasmic binding protein-like II"/>
    <property type="match status" value="1"/>
</dbReference>
<keyword evidence="8" id="KW-0963">Cytoplasm</keyword>
<feature type="domain" description="Histidine biosynthesis HisG C-terminal" evidence="19">
    <location>
        <begin position="149"/>
        <end position="222"/>
    </location>
</feature>
<dbReference type="GO" id="GO:0005737">
    <property type="term" value="C:cytoplasm"/>
    <property type="evidence" value="ECO:0007669"/>
    <property type="project" value="UniProtKB-SubCell"/>
</dbReference>
<evidence type="ECO:0000313" key="20">
    <source>
        <dbReference type="EMBL" id="APS00736.1"/>
    </source>
</evidence>
<keyword evidence="13" id="KW-0547">Nucleotide-binding</keyword>
<evidence type="ECO:0000256" key="15">
    <source>
        <dbReference type="ARBA" id="ARBA00022842"/>
    </source>
</evidence>
<evidence type="ECO:0000256" key="4">
    <source>
        <dbReference type="ARBA" id="ARBA00004667"/>
    </source>
</evidence>
<dbReference type="GO" id="GO:0000105">
    <property type="term" value="P:L-histidine biosynthetic process"/>
    <property type="evidence" value="ECO:0007669"/>
    <property type="project" value="UniProtKB-UniPathway"/>
</dbReference>
<keyword evidence="9" id="KW-0028">Amino-acid biosynthesis</keyword>
<proteinExistence type="inferred from homology"/>
<keyword evidence="15" id="KW-0460">Magnesium</keyword>
<dbReference type="InterPro" id="IPR015867">
    <property type="entry name" value="N-reg_PII/ATP_PRibTrfase_C"/>
</dbReference>
<dbReference type="EMBL" id="CP016908">
    <property type="protein sequence ID" value="APS00736.1"/>
    <property type="molecule type" value="Genomic_DNA"/>
</dbReference>
<dbReference type="Gene3D" id="3.30.70.120">
    <property type="match status" value="1"/>
</dbReference>
<comment type="pathway">
    <text evidence="4">Amino-acid biosynthesis; L-histidine biosynthesis; L-histidine from 5-phospho-alpha-D-ribose 1-diphosphate: step 1/9.</text>
</comment>
<keyword evidence="11" id="KW-0808">Transferase</keyword>
<keyword evidence="14" id="KW-0067">ATP-binding</keyword>
<evidence type="ECO:0000256" key="13">
    <source>
        <dbReference type="ARBA" id="ARBA00022741"/>
    </source>
</evidence>
<dbReference type="FunFam" id="3.30.70.120:FF:000002">
    <property type="entry name" value="ATP phosphoribosyltransferase"/>
    <property type="match status" value="1"/>
</dbReference>
<evidence type="ECO:0000256" key="6">
    <source>
        <dbReference type="ARBA" id="ARBA00011946"/>
    </source>
</evidence>
<accession>A0A1L6MZ03</accession>